<organism evidence="4 5">
    <name type="scientific">Oculimacula yallundae</name>
    <dbReference type="NCBI Taxonomy" id="86028"/>
    <lineage>
        <taxon>Eukaryota</taxon>
        <taxon>Fungi</taxon>
        <taxon>Dikarya</taxon>
        <taxon>Ascomycota</taxon>
        <taxon>Pezizomycotina</taxon>
        <taxon>Leotiomycetes</taxon>
        <taxon>Helotiales</taxon>
        <taxon>Ploettnerulaceae</taxon>
        <taxon>Oculimacula</taxon>
    </lineage>
</organism>
<dbReference type="EMBL" id="JAZHXI010000008">
    <property type="protein sequence ID" value="KAL2069203.1"/>
    <property type="molecule type" value="Genomic_DNA"/>
</dbReference>
<feature type="domain" description="AMP-dependent synthetase/ligase" evidence="3">
    <location>
        <begin position="35"/>
        <end position="338"/>
    </location>
</feature>
<evidence type="ECO:0000313" key="4">
    <source>
        <dbReference type="EMBL" id="KAL2069203.1"/>
    </source>
</evidence>
<dbReference type="InterPro" id="IPR000873">
    <property type="entry name" value="AMP-dep_synth/lig_dom"/>
</dbReference>
<name>A0ABR4CJ20_9HELO</name>
<accession>A0ABR4CJ20</accession>
<dbReference type="SUPFAM" id="SSF56801">
    <property type="entry name" value="Acetyl-CoA synthetase-like"/>
    <property type="match status" value="1"/>
</dbReference>
<comment type="caution">
    <text evidence="4">The sequence shown here is derived from an EMBL/GenBank/DDBJ whole genome shotgun (WGS) entry which is preliminary data.</text>
</comment>
<proteinExistence type="predicted"/>
<keyword evidence="1" id="KW-0596">Phosphopantetheine</keyword>
<gene>
    <name evidence="4" type="ORF">VTL71DRAFT_15541</name>
</gene>
<dbReference type="Pfam" id="PF23562">
    <property type="entry name" value="AMP-binding_C_3"/>
    <property type="match status" value="1"/>
</dbReference>
<evidence type="ECO:0000256" key="1">
    <source>
        <dbReference type="ARBA" id="ARBA00022450"/>
    </source>
</evidence>
<dbReference type="Pfam" id="PF00501">
    <property type="entry name" value="AMP-binding"/>
    <property type="match status" value="1"/>
</dbReference>
<dbReference type="InterPro" id="IPR042099">
    <property type="entry name" value="ANL_N_sf"/>
</dbReference>
<dbReference type="InterPro" id="IPR020845">
    <property type="entry name" value="AMP-binding_CS"/>
</dbReference>
<dbReference type="Gene3D" id="3.40.50.12780">
    <property type="entry name" value="N-terminal domain of ligase-like"/>
    <property type="match status" value="1"/>
</dbReference>
<dbReference type="PANTHER" id="PTHR43439:SF2">
    <property type="entry name" value="ENZYME, PUTATIVE (JCVI)-RELATED"/>
    <property type="match status" value="1"/>
</dbReference>
<dbReference type="InterPro" id="IPR051414">
    <property type="entry name" value="Adenylate-forming_Reductase"/>
</dbReference>
<protein>
    <recommendedName>
        <fullName evidence="3">AMP-dependent synthetase/ligase domain-containing protein</fullName>
    </recommendedName>
</protein>
<dbReference type="PANTHER" id="PTHR43439">
    <property type="entry name" value="PHENYLACETATE-COENZYME A LIGASE"/>
    <property type="match status" value="1"/>
</dbReference>
<evidence type="ECO:0000259" key="3">
    <source>
        <dbReference type="Pfam" id="PF00501"/>
    </source>
</evidence>
<reference evidence="4 5" key="1">
    <citation type="journal article" date="2024" name="Commun. Biol.">
        <title>Comparative genomic analysis of thermophilic fungi reveals convergent evolutionary adaptations and gene losses.</title>
        <authorList>
            <person name="Steindorff A.S."/>
            <person name="Aguilar-Pontes M.V."/>
            <person name="Robinson A.J."/>
            <person name="Andreopoulos B."/>
            <person name="LaButti K."/>
            <person name="Kuo A."/>
            <person name="Mondo S."/>
            <person name="Riley R."/>
            <person name="Otillar R."/>
            <person name="Haridas S."/>
            <person name="Lipzen A."/>
            <person name="Grimwood J."/>
            <person name="Schmutz J."/>
            <person name="Clum A."/>
            <person name="Reid I.D."/>
            <person name="Moisan M.C."/>
            <person name="Butler G."/>
            <person name="Nguyen T.T.M."/>
            <person name="Dewar K."/>
            <person name="Conant G."/>
            <person name="Drula E."/>
            <person name="Henrissat B."/>
            <person name="Hansel C."/>
            <person name="Singer S."/>
            <person name="Hutchinson M.I."/>
            <person name="de Vries R.P."/>
            <person name="Natvig D.O."/>
            <person name="Powell A.J."/>
            <person name="Tsang A."/>
            <person name="Grigoriev I.V."/>
        </authorList>
    </citation>
    <scope>NUCLEOTIDE SEQUENCE [LARGE SCALE GENOMIC DNA]</scope>
    <source>
        <strain evidence="4 5">CBS 494.80</strain>
    </source>
</reference>
<keyword evidence="5" id="KW-1185">Reference proteome</keyword>
<evidence type="ECO:0000256" key="2">
    <source>
        <dbReference type="ARBA" id="ARBA00022553"/>
    </source>
</evidence>
<dbReference type="PROSITE" id="PS00455">
    <property type="entry name" value="AMP_BINDING"/>
    <property type="match status" value="1"/>
</dbReference>
<sequence>MAKMKSRKDGSRFLPNMIDKLANESPTKSFISVPRTAYLDEGFHDITYSSYADAINRAAWWLDEKFGKATPATFETVAYIGPNDLRQVILMVAAMKSGRKLLMLSPWASLEGKLSLMEKTKATALLFARIPSNNDQLQDLKSIKPEFPSFEVPGESTWLENKDAVSLYEYCRTWEEGLHDPVVVFTTSGTTGLPKPLVFTNSVIMSFDAMYHLQYQGQTLSTHDMTGRRIFVPFPLLHVGGWGHCLIYPVYFDFVAVIVPNKVQTADVVSMVISTTSVSATVIYPALIEEIFRKSQSFEILQGLDIVWWGGAPLSKSIGDSLSKIVDLRTKYGASEYLWPPFLNVGTENWNYLSIPPQVGMEFVARGQGLFELLVVRKAECADFQNVFELYPDTHHYYSRDLWSAHPTRENTWKYEGRVDDMTCLSTGQSVFVLPLELVMQECPLVKGVVIGGHGRRNLWMVIESEGTVSNDETHEYLKRLWPWIEKANTIATKNGRLQRHLTVVAPSEKPFPRLGKGSIDRRAVASMFERELNDCYLAPVRG</sequence>
<evidence type="ECO:0000313" key="5">
    <source>
        <dbReference type="Proteomes" id="UP001595075"/>
    </source>
</evidence>
<keyword evidence="2" id="KW-0597">Phosphoprotein</keyword>
<dbReference type="Proteomes" id="UP001595075">
    <property type="component" value="Unassembled WGS sequence"/>
</dbReference>